<feature type="compositionally biased region" description="Basic and acidic residues" evidence="2">
    <location>
        <begin position="96"/>
        <end position="115"/>
    </location>
</feature>
<dbReference type="EMBL" id="CP011144">
    <property type="protein sequence ID" value="AKC88063.1"/>
    <property type="molecule type" value="Genomic_DNA"/>
</dbReference>
<feature type="domain" description="KfrA N-terminal DNA-binding" evidence="3">
    <location>
        <begin position="6"/>
        <end position="116"/>
    </location>
</feature>
<dbReference type="Pfam" id="PF11740">
    <property type="entry name" value="KfrA_N"/>
    <property type="match status" value="1"/>
</dbReference>
<feature type="region of interest" description="Disordered" evidence="2">
    <location>
        <begin position="91"/>
        <end position="115"/>
    </location>
</feature>
<evidence type="ECO:0000259" key="3">
    <source>
        <dbReference type="Pfam" id="PF11740"/>
    </source>
</evidence>
<keyword evidence="5" id="KW-1185">Reference proteome</keyword>
<feature type="region of interest" description="Disordered" evidence="2">
    <location>
        <begin position="286"/>
        <end position="309"/>
    </location>
</feature>
<sequence length="309" mass="34221">MARGITENDVHHAADALVAAGERPTVERIRAHLGTGSPNTVTRWLDTWWRQLGPRLQRHAMQVALPEAPESVARLAGQLWSHALAEARQQADAALEQDRHTLDKERARQQDERDAALVDARDARQVAAEARSACDLALAQARELQQLVDQLKAQTTDLAVQRDGAQGRADRLDAELLALTTRFEEHKAGAERERDALDAHRRAFEDRAHQEIDLARQATKEARSEMAIALKGRDARELTLARERDEAVQRSAAVQGELGAQRARCQALEEQLGVLQRAWAQVGVAAPGRRKTATAAPARRVRKPKARAD</sequence>
<evidence type="ECO:0000256" key="1">
    <source>
        <dbReference type="SAM" id="Coils"/>
    </source>
</evidence>
<dbReference type="Proteomes" id="UP000033067">
    <property type="component" value="Chromosome"/>
</dbReference>
<dbReference type="PATRIC" id="fig|314722.6.peg.3491"/>
<dbReference type="InterPro" id="IPR021104">
    <property type="entry name" value="KfrA_DNA-bd_N"/>
</dbReference>
<protein>
    <recommendedName>
        <fullName evidence="3">KfrA N-terminal DNA-binding domain-containing protein</fullName>
    </recommendedName>
</protein>
<keyword evidence="1" id="KW-0175">Coiled coil</keyword>
<dbReference type="OrthoDB" id="583532at2"/>
<name>A0A0E3Z3R9_9GAMM</name>
<proteinExistence type="predicted"/>
<evidence type="ECO:0000313" key="5">
    <source>
        <dbReference type="Proteomes" id="UP000033067"/>
    </source>
</evidence>
<organism evidence="4 5">
    <name type="scientific">Pseudoxanthomonas suwonensis</name>
    <dbReference type="NCBI Taxonomy" id="314722"/>
    <lineage>
        <taxon>Bacteria</taxon>
        <taxon>Pseudomonadati</taxon>
        <taxon>Pseudomonadota</taxon>
        <taxon>Gammaproteobacteria</taxon>
        <taxon>Lysobacterales</taxon>
        <taxon>Lysobacteraceae</taxon>
        <taxon>Pseudoxanthomonas</taxon>
    </lineage>
</organism>
<evidence type="ECO:0000313" key="4">
    <source>
        <dbReference type="EMBL" id="AKC88063.1"/>
    </source>
</evidence>
<dbReference type="AlphaFoldDB" id="A0A0E3Z3R9"/>
<feature type="compositionally biased region" description="Basic residues" evidence="2">
    <location>
        <begin position="299"/>
        <end position="309"/>
    </location>
</feature>
<evidence type="ECO:0000256" key="2">
    <source>
        <dbReference type="SAM" id="MobiDB-lite"/>
    </source>
</evidence>
<reference evidence="4 5" key="1">
    <citation type="journal article" date="2015" name="Genome Announc.">
        <title>Complete Genome Sequence of Pseudoxanthomonas suwonensis Strain J1, a Cellulose-Degrading Bacterium Isolated from Leaf- and Wood-Enriched Soil.</title>
        <authorList>
            <person name="Hou L."/>
            <person name="Jiang J."/>
            <person name="Xu Z."/>
            <person name="Zhou Y."/>
            <person name="Leung F.C."/>
        </authorList>
    </citation>
    <scope>NUCLEOTIDE SEQUENCE [LARGE SCALE GENOMIC DNA]</scope>
    <source>
        <strain evidence="4 5">J1</strain>
    </source>
</reference>
<gene>
    <name evidence="4" type="ORF">WQ53_16105</name>
</gene>
<feature type="coiled-coil region" evidence="1">
    <location>
        <begin position="134"/>
        <end position="161"/>
    </location>
</feature>
<dbReference type="KEGG" id="psuw:WQ53_16105"/>
<accession>A0A0E3Z3R9</accession>
<dbReference type="RefSeq" id="WP_052633750.1">
    <property type="nucleotide sequence ID" value="NZ_CP011144.1"/>
</dbReference>